<keyword evidence="10" id="KW-1185">Reference proteome</keyword>
<dbReference type="AlphaFoldDB" id="A0A4Z0QEM5"/>
<dbReference type="PANTHER" id="PTHR42743">
    <property type="entry name" value="AMINO-ACID AMINOTRANSFERASE"/>
    <property type="match status" value="1"/>
</dbReference>
<keyword evidence="9" id="KW-0032">Aminotransferase</keyword>
<organism evidence="9 10">
    <name type="scientific">Hymenobacter metallicola</name>
    <dbReference type="NCBI Taxonomy" id="2563114"/>
    <lineage>
        <taxon>Bacteria</taxon>
        <taxon>Pseudomonadati</taxon>
        <taxon>Bacteroidota</taxon>
        <taxon>Cytophagia</taxon>
        <taxon>Cytophagales</taxon>
        <taxon>Hymenobacteraceae</taxon>
        <taxon>Hymenobacter</taxon>
    </lineage>
</organism>
<dbReference type="GO" id="GO:0046394">
    <property type="term" value="P:carboxylic acid biosynthetic process"/>
    <property type="evidence" value="ECO:0007669"/>
    <property type="project" value="UniProtKB-ARBA"/>
</dbReference>
<proteinExistence type="inferred from homology"/>
<evidence type="ECO:0000256" key="1">
    <source>
        <dbReference type="ARBA" id="ARBA00004824"/>
    </source>
</evidence>
<dbReference type="Pfam" id="PF01063">
    <property type="entry name" value="Aminotran_4"/>
    <property type="match status" value="1"/>
</dbReference>
<accession>A0A4Z0QEM5</accession>
<dbReference type="Gene3D" id="3.30.470.10">
    <property type="match status" value="1"/>
</dbReference>
<evidence type="ECO:0000256" key="3">
    <source>
        <dbReference type="ARBA" id="ARBA00005072"/>
    </source>
</evidence>
<protein>
    <recommendedName>
        <fullName evidence="5">branched-chain-amino-acid transaminase</fullName>
        <ecNumber evidence="5">2.6.1.42</ecNumber>
    </recommendedName>
</protein>
<comment type="caution">
    <text evidence="9">The sequence shown here is derived from an EMBL/GenBank/DDBJ whole genome shotgun (WGS) entry which is preliminary data.</text>
</comment>
<dbReference type="InterPro" id="IPR043131">
    <property type="entry name" value="BCAT-like_N"/>
</dbReference>
<dbReference type="GO" id="GO:0004084">
    <property type="term" value="F:branched-chain-amino-acid transaminase activity"/>
    <property type="evidence" value="ECO:0007669"/>
    <property type="project" value="UniProtKB-EC"/>
</dbReference>
<dbReference type="InterPro" id="IPR036038">
    <property type="entry name" value="Aminotransferase-like"/>
</dbReference>
<comment type="catalytic activity">
    <reaction evidence="6">
        <text>L-valine + 2-oxoglutarate = 3-methyl-2-oxobutanoate + L-glutamate</text>
        <dbReference type="Rhea" id="RHEA:24813"/>
        <dbReference type="ChEBI" id="CHEBI:11851"/>
        <dbReference type="ChEBI" id="CHEBI:16810"/>
        <dbReference type="ChEBI" id="CHEBI:29985"/>
        <dbReference type="ChEBI" id="CHEBI:57762"/>
        <dbReference type="EC" id="2.6.1.42"/>
    </reaction>
</comment>
<gene>
    <name evidence="9" type="ORF">E5K02_03240</name>
</gene>
<dbReference type="EMBL" id="SRMB01000001">
    <property type="protein sequence ID" value="TGE28497.1"/>
    <property type="molecule type" value="Genomic_DNA"/>
</dbReference>
<comment type="similarity">
    <text evidence="4">Belongs to the class-IV pyridoxal-phosphate-dependent aminotransferase family.</text>
</comment>
<sequence>MPLGYSVTHPSLFPLVLLLNNQLLPTATLALPNRGLAFGDGFFETLVYTDNRLRHAALHTARMQQAASALFLTLPPQLATPEALETTLAGLATASRRSAARLRVQLWRAGGGRYTPPTTDAEWLATAEDFAADTSPIQRAGFAEETQALYSPLSFCKGPQAWLYVRAAHERQQRGLDEIILCDAAGHVAEAGASAVFWLNAGKLFTPSLTTGCVAGVRRAHLLRVARQHGLPCEEGLFYPETLLAAETVFVANVASIRTIRQIGHQIFATDHALLAQLLAWERPA</sequence>
<comment type="pathway">
    <text evidence="3">Amino-acid biosynthesis; L-leucine biosynthesis; L-leucine from 3-methyl-2-oxobutanoate: step 4/4.</text>
</comment>
<dbReference type="SUPFAM" id="SSF56752">
    <property type="entry name" value="D-aminoacid aminotransferase-like PLP-dependent enzymes"/>
    <property type="match status" value="1"/>
</dbReference>
<comment type="catalytic activity">
    <reaction evidence="8">
        <text>L-leucine + 2-oxoglutarate = 4-methyl-2-oxopentanoate + L-glutamate</text>
        <dbReference type="Rhea" id="RHEA:18321"/>
        <dbReference type="ChEBI" id="CHEBI:16810"/>
        <dbReference type="ChEBI" id="CHEBI:17865"/>
        <dbReference type="ChEBI" id="CHEBI:29985"/>
        <dbReference type="ChEBI" id="CHEBI:57427"/>
        <dbReference type="EC" id="2.6.1.42"/>
    </reaction>
</comment>
<reference evidence="9 10" key="1">
    <citation type="submission" date="2019-04" db="EMBL/GenBank/DDBJ databases">
        <authorList>
            <person name="Feng G."/>
            <person name="Zhang J."/>
            <person name="Zhu H."/>
        </authorList>
    </citation>
    <scope>NUCLEOTIDE SEQUENCE [LARGE SCALE GENOMIC DNA]</scope>
    <source>
        <strain evidence="9 10">9PBR-1</strain>
    </source>
</reference>
<dbReference type="Proteomes" id="UP000298471">
    <property type="component" value="Unassembled WGS sequence"/>
</dbReference>
<evidence type="ECO:0000256" key="2">
    <source>
        <dbReference type="ARBA" id="ARBA00004931"/>
    </source>
</evidence>
<keyword evidence="9" id="KW-0808">Transferase</keyword>
<evidence type="ECO:0000256" key="5">
    <source>
        <dbReference type="ARBA" id="ARBA00013053"/>
    </source>
</evidence>
<name>A0A4Z0QEM5_9BACT</name>
<evidence type="ECO:0000313" key="9">
    <source>
        <dbReference type="EMBL" id="TGE28497.1"/>
    </source>
</evidence>
<dbReference type="OrthoDB" id="9805628at2"/>
<evidence type="ECO:0000256" key="6">
    <source>
        <dbReference type="ARBA" id="ARBA00048212"/>
    </source>
</evidence>
<dbReference type="InterPro" id="IPR001544">
    <property type="entry name" value="Aminotrans_IV"/>
</dbReference>
<dbReference type="PANTHER" id="PTHR42743:SF11">
    <property type="entry name" value="AMINODEOXYCHORISMATE LYASE"/>
    <property type="match status" value="1"/>
</dbReference>
<dbReference type="InterPro" id="IPR050571">
    <property type="entry name" value="Class-IV_PLP-Dep_Aminotrnsfr"/>
</dbReference>
<evidence type="ECO:0000256" key="7">
    <source>
        <dbReference type="ARBA" id="ARBA00048798"/>
    </source>
</evidence>
<comment type="pathway">
    <text evidence="2">Amino-acid biosynthesis; L-valine biosynthesis; L-valine from pyruvate: step 4/4.</text>
</comment>
<evidence type="ECO:0000256" key="4">
    <source>
        <dbReference type="ARBA" id="ARBA00009320"/>
    </source>
</evidence>
<dbReference type="InterPro" id="IPR043132">
    <property type="entry name" value="BCAT-like_C"/>
</dbReference>
<evidence type="ECO:0000313" key="10">
    <source>
        <dbReference type="Proteomes" id="UP000298471"/>
    </source>
</evidence>
<evidence type="ECO:0000256" key="8">
    <source>
        <dbReference type="ARBA" id="ARBA00049229"/>
    </source>
</evidence>
<comment type="pathway">
    <text evidence="1">Amino-acid biosynthesis; L-isoleucine biosynthesis; L-isoleucine from 2-oxobutanoate: step 4/4.</text>
</comment>
<dbReference type="Gene3D" id="3.20.10.10">
    <property type="entry name" value="D-amino Acid Aminotransferase, subunit A, domain 2"/>
    <property type="match status" value="1"/>
</dbReference>
<comment type="catalytic activity">
    <reaction evidence="7">
        <text>L-isoleucine + 2-oxoglutarate = (S)-3-methyl-2-oxopentanoate + L-glutamate</text>
        <dbReference type="Rhea" id="RHEA:24801"/>
        <dbReference type="ChEBI" id="CHEBI:16810"/>
        <dbReference type="ChEBI" id="CHEBI:29985"/>
        <dbReference type="ChEBI" id="CHEBI:35146"/>
        <dbReference type="ChEBI" id="CHEBI:58045"/>
        <dbReference type="EC" id="2.6.1.42"/>
    </reaction>
</comment>
<dbReference type="EC" id="2.6.1.42" evidence="5"/>